<evidence type="ECO:0000259" key="1">
    <source>
        <dbReference type="Pfam" id="PF00266"/>
    </source>
</evidence>
<protein>
    <recommendedName>
        <fullName evidence="1">Aminotransferase class V domain-containing protein</fullName>
    </recommendedName>
</protein>
<dbReference type="EMBL" id="UINC01154880">
    <property type="protein sequence ID" value="SVD50402.1"/>
    <property type="molecule type" value="Genomic_DNA"/>
</dbReference>
<dbReference type="PANTHER" id="PTHR43586:SF21">
    <property type="entry name" value="PYRIDOXAL PHOSPHATE (PLP)-DEPENDENT ASPARTATE AMINOTRANSFERASE SUPERFAMILY"/>
    <property type="match status" value="1"/>
</dbReference>
<sequence>EKLLEGLKLLSKVQIHGITEPKAMERRVPTVSFSVEGMHPDQLAQSLADENIFVWSGHNYAVEAVRTLGLLEQGGLLRVGPVHYNRETEIDFFLAELEQIL</sequence>
<dbReference type="SUPFAM" id="SSF53383">
    <property type="entry name" value="PLP-dependent transferases"/>
    <property type="match status" value="1"/>
</dbReference>
<dbReference type="PANTHER" id="PTHR43586">
    <property type="entry name" value="CYSTEINE DESULFURASE"/>
    <property type="match status" value="1"/>
</dbReference>
<name>A0A382VV69_9ZZZZ</name>
<dbReference type="Gene3D" id="3.90.1150.10">
    <property type="entry name" value="Aspartate Aminotransferase, domain 1"/>
    <property type="match status" value="1"/>
</dbReference>
<gene>
    <name evidence="2" type="ORF">METZ01_LOCUS403256</name>
</gene>
<dbReference type="InterPro" id="IPR000192">
    <property type="entry name" value="Aminotrans_V_dom"/>
</dbReference>
<dbReference type="InterPro" id="IPR015424">
    <property type="entry name" value="PyrdxlP-dep_Trfase"/>
</dbReference>
<accession>A0A382VV69</accession>
<dbReference type="InterPro" id="IPR015422">
    <property type="entry name" value="PyrdxlP-dep_Trfase_small"/>
</dbReference>
<feature type="non-terminal residue" evidence="2">
    <location>
        <position position="1"/>
    </location>
</feature>
<dbReference type="AlphaFoldDB" id="A0A382VV69"/>
<proteinExistence type="predicted"/>
<dbReference type="Pfam" id="PF00266">
    <property type="entry name" value="Aminotran_5"/>
    <property type="match status" value="1"/>
</dbReference>
<reference evidence="2" key="1">
    <citation type="submission" date="2018-05" db="EMBL/GenBank/DDBJ databases">
        <authorList>
            <person name="Lanie J.A."/>
            <person name="Ng W.-L."/>
            <person name="Kazmierczak K.M."/>
            <person name="Andrzejewski T.M."/>
            <person name="Davidsen T.M."/>
            <person name="Wayne K.J."/>
            <person name="Tettelin H."/>
            <person name="Glass J.I."/>
            <person name="Rusch D."/>
            <person name="Podicherti R."/>
            <person name="Tsui H.-C.T."/>
            <person name="Winkler M.E."/>
        </authorList>
    </citation>
    <scope>NUCLEOTIDE SEQUENCE</scope>
</reference>
<feature type="domain" description="Aminotransferase class V" evidence="1">
    <location>
        <begin position="8"/>
        <end position="92"/>
    </location>
</feature>
<organism evidence="2">
    <name type="scientific">marine metagenome</name>
    <dbReference type="NCBI Taxonomy" id="408172"/>
    <lineage>
        <taxon>unclassified sequences</taxon>
        <taxon>metagenomes</taxon>
        <taxon>ecological metagenomes</taxon>
    </lineage>
</organism>
<evidence type="ECO:0000313" key="2">
    <source>
        <dbReference type="EMBL" id="SVD50402.1"/>
    </source>
</evidence>